<evidence type="ECO:0000313" key="1">
    <source>
        <dbReference type="EMBL" id="TKR66818.1"/>
    </source>
</evidence>
<gene>
    <name evidence="1" type="ORF">L596_023054</name>
</gene>
<dbReference type="AlphaFoldDB" id="A0A4U5MCI0"/>
<name>A0A4U5MCI0_STECR</name>
<keyword evidence="2" id="KW-1185">Reference proteome</keyword>
<sequence>MSPPSTPVRRPEKAILRRRLVTASPRVFVVSKSNVNGLGRAIQFVLTEVRPCSKRNRLCGKSRSLAGQVLLFFNQFQYLNPFLEKTRLLASLATRLHINSLVKCIDKVQSFFVSLTSIRTYSFSKSSLTPFYFPNFLILN</sequence>
<accession>A0A4U5MCI0</accession>
<evidence type="ECO:0000313" key="2">
    <source>
        <dbReference type="Proteomes" id="UP000298663"/>
    </source>
</evidence>
<dbReference type="Proteomes" id="UP000298663">
    <property type="component" value="Unassembled WGS sequence"/>
</dbReference>
<organism evidence="1 2">
    <name type="scientific">Steinernema carpocapsae</name>
    <name type="common">Entomopathogenic nematode</name>
    <dbReference type="NCBI Taxonomy" id="34508"/>
    <lineage>
        <taxon>Eukaryota</taxon>
        <taxon>Metazoa</taxon>
        <taxon>Ecdysozoa</taxon>
        <taxon>Nematoda</taxon>
        <taxon>Chromadorea</taxon>
        <taxon>Rhabditida</taxon>
        <taxon>Tylenchina</taxon>
        <taxon>Panagrolaimomorpha</taxon>
        <taxon>Strongyloidoidea</taxon>
        <taxon>Steinernematidae</taxon>
        <taxon>Steinernema</taxon>
    </lineage>
</organism>
<proteinExistence type="predicted"/>
<reference evidence="1 2" key="1">
    <citation type="journal article" date="2015" name="Genome Biol.">
        <title>Comparative genomics of Steinernema reveals deeply conserved gene regulatory networks.</title>
        <authorList>
            <person name="Dillman A.R."/>
            <person name="Macchietto M."/>
            <person name="Porter C.F."/>
            <person name="Rogers A."/>
            <person name="Williams B."/>
            <person name="Antoshechkin I."/>
            <person name="Lee M.M."/>
            <person name="Goodwin Z."/>
            <person name="Lu X."/>
            <person name="Lewis E.E."/>
            <person name="Goodrich-Blair H."/>
            <person name="Stock S.P."/>
            <person name="Adams B.J."/>
            <person name="Sternberg P.W."/>
            <person name="Mortazavi A."/>
        </authorList>
    </citation>
    <scope>NUCLEOTIDE SEQUENCE [LARGE SCALE GENOMIC DNA]</scope>
    <source>
        <strain evidence="1 2">ALL</strain>
    </source>
</reference>
<reference evidence="1 2" key="2">
    <citation type="journal article" date="2019" name="G3 (Bethesda)">
        <title>Hybrid Assembly of the Genome of the Entomopathogenic Nematode Steinernema carpocapsae Identifies the X-Chromosome.</title>
        <authorList>
            <person name="Serra L."/>
            <person name="Macchietto M."/>
            <person name="Macias-Munoz A."/>
            <person name="McGill C.J."/>
            <person name="Rodriguez I.M."/>
            <person name="Rodriguez B."/>
            <person name="Murad R."/>
            <person name="Mortazavi A."/>
        </authorList>
    </citation>
    <scope>NUCLEOTIDE SEQUENCE [LARGE SCALE GENOMIC DNA]</scope>
    <source>
        <strain evidence="1 2">ALL</strain>
    </source>
</reference>
<comment type="caution">
    <text evidence="1">The sequence shown here is derived from an EMBL/GenBank/DDBJ whole genome shotgun (WGS) entry which is preliminary data.</text>
</comment>
<dbReference type="EMBL" id="AZBU02000008">
    <property type="protein sequence ID" value="TKR66818.1"/>
    <property type="molecule type" value="Genomic_DNA"/>
</dbReference>
<protein>
    <submittedName>
        <fullName evidence="1">Uncharacterized protein</fullName>
    </submittedName>
</protein>